<feature type="domain" description="ABC transporter" evidence="5">
    <location>
        <begin position="2"/>
        <end position="232"/>
    </location>
</feature>
<keyword evidence="3" id="KW-0547">Nucleotide-binding</keyword>
<dbReference type="Proteomes" id="UP001234343">
    <property type="component" value="Unassembled WGS sequence"/>
</dbReference>
<evidence type="ECO:0000313" key="6">
    <source>
        <dbReference type="EMBL" id="MDM7859666.1"/>
    </source>
</evidence>
<dbReference type="InterPro" id="IPR017911">
    <property type="entry name" value="MacB-like_ATP-bd"/>
</dbReference>
<evidence type="ECO:0000256" key="4">
    <source>
        <dbReference type="ARBA" id="ARBA00022840"/>
    </source>
</evidence>
<comment type="similarity">
    <text evidence="1">Belongs to the ABC transporter superfamily.</text>
</comment>
<protein>
    <submittedName>
        <fullName evidence="6">ABC transporter ATP-binding protein</fullName>
    </submittedName>
</protein>
<dbReference type="GO" id="GO:0005524">
    <property type="term" value="F:ATP binding"/>
    <property type="evidence" value="ECO:0007669"/>
    <property type="project" value="UniProtKB-KW"/>
</dbReference>
<evidence type="ECO:0000256" key="2">
    <source>
        <dbReference type="ARBA" id="ARBA00022448"/>
    </source>
</evidence>
<gene>
    <name evidence="6" type="ORF">QTP81_03465</name>
</gene>
<dbReference type="Gene3D" id="3.40.50.300">
    <property type="entry name" value="P-loop containing nucleotide triphosphate hydrolases"/>
    <property type="match status" value="1"/>
</dbReference>
<keyword evidence="2" id="KW-0813">Transport</keyword>
<evidence type="ECO:0000256" key="3">
    <source>
        <dbReference type="ARBA" id="ARBA00022741"/>
    </source>
</evidence>
<dbReference type="InterPro" id="IPR003439">
    <property type="entry name" value="ABC_transporter-like_ATP-bd"/>
</dbReference>
<keyword evidence="7" id="KW-1185">Reference proteome</keyword>
<organism evidence="6 7">
    <name type="scientific">Alteromonas arenosi</name>
    <dbReference type="NCBI Taxonomy" id="3055817"/>
    <lineage>
        <taxon>Bacteria</taxon>
        <taxon>Pseudomonadati</taxon>
        <taxon>Pseudomonadota</taxon>
        <taxon>Gammaproteobacteria</taxon>
        <taxon>Alteromonadales</taxon>
        <taxon>Alteromonadaceae</taxon>
        <taxon>Alteromonas/Salinimonas group</taxon>
        <taxon>Alteromonas</taxon>
    </lineage>
</organism>
<dbReference type="EMBL" id="JAUCBP010000002">
    <property type="protein sequence ID" value="MDM7859666.1"/>
    <property type="molecule type" value="Genomic_DNA"/>
</dbReference>
<dbReference type="InterPro" id="IPR003593">
    <property type="entry name" value="AAA+_ATPase"/>
</dbReference>
<comment type="caution">
    <text evidence="6">The sequence shown here is derived from an EMBL/GenBank/DDBJ whole genome shotgun (WGS) entry which is preliminary data.</text>
</comment>
<dbReference type="PROSITE" id="PS50893">
    <property type="entry name" value="ABC_TRANSPORTER_2"/>
    <property type="match status" value="1"/>
</dbReference>
<proteinExistence type="inferred from homology"/>
<reference evidence="6 7" key="1">
    <citation type="submission" date="2023-06" db="EMBL/GenBank/DDBJ databases">
        <title>Alteromonas sp. ASW11-36 isolated from intertidal sand.</title>
        <authorList>
            <person name="Li Y."/>
        </authorList>
    </citation>
    <scope>NUCLEOTIDE SEQUENCE [LARGE SCALE GENOMIC DNA]</scope>
    <source>
        <strain evidence="6 7">ASW11-36</strain>
    </source>
</reference>
<dbReference type="PANTHER" id="PTHR42798:SF7">
    <property type="entry name" value="ALPHA-D-RIBOSE 1-METHYLPHOSPHONATE 5-TRIPHOSPHATE SYNTHASE SUBUNIT PHNL"/>
    <property type="match status" value="1"/>
</dbReference>
<name>A0ABT7SU08_9ALTE</name>
<evidence type="ECO:0000256" key="1">
    <source>
        <dbReference type="ARBA" id="ARBA00005417"/>
    </source>
</evidence>
<dbReference type="SMART" id="SM00382">
    <property type="entry name" value="AAA"/>
    <property type="match status" value="1"/>
</dbReference>
<dbReference type="PANTHER" id="PTHR42798">
    <property type="entry name" value="LIPOPROTEIN-RELEASING SYSTEM ATP-BINDING PROTEIN LOLD"/>
    <property type="match status" value="1"/>
</dbReference>
<keyword evidence="4 6" id="KW-0067">ATP-binding</keyword>
<dbReference type="RefSeq" id="WP_289363749.1">
    <property type="nucleotide sequence ID" value="NZ_JAUCBP010000002.1"/>
</dbReference>
<dbReference type="Pfam" id="PF00005">
    <property type="entry name" value="ABC_tran"/>
    <property type="match status" value="1"/>
</dbReference>
<dbReference type="InterPro" id="IPR017871">
    <property type="entry name" value="ABC_transporter-like_CS"/>
</dbReference>
<dbReference type="InterPro" id="IPR027417">
    <property type="entry name" value="P-loop_NTPase"/>
</dbReference>
<accession>A0ABT7SU08</accession>
<dbReference type="PROSITE" id="PS00211">
    <property type="entry name" value="ABC_TRANSPORTER_1"/>
    <property type="match status" value="1"/>
</dbReference>
<dbReference type="SUPFAM" id="SSF52540">
    <property type="entry name" value="P-loop containing nucleoside triphosphate hydrolases"/>
    <property type="match status" value="1"/>
</dbReference>
<dbReference type="CDD" id="cd03255">
    <property type="entry name" value="ABC_MJ0796_LolCDE_FtsE"/>
    <property type="match status" value="1"/>
</dbReference>
<evidence type="ECO:0000313" key="7">
    <source>
        <dbReference type="Proteomes" id="UP001234343"/>
    </source>
</evidence>
<evidence type="ECO:0000259" key="5">
    <source>
        <dbReference type="PROSITE" id="PS50893"/>
    </source>
</evidence>
<sequence>MIEVRNLVKNIASSHRQNAQKNGIAIIDNLELLIEQGQSASVQGASGCGKTTLLHLLSGLDHPCAGTLIVAKHAIHNYDETRLDYFRRHTIGIVFQQFHLLESLNVEDNIAFTARLAGNLDPHHINNLMQQLGIADMRNQRVTKLSGGEQQRVAIARALAHKPRVVFADEPTGNLDEHTSSAVSELLFSTCRALNTTLLLVTHSNDVAALADDAYHMTSGQLTKITPSLQKS</sequence>